<dbReference type="OrthoDB" id="2461801at2"/>
<evidence type="ECO:0000256" key="4">
    <source>
        <dbReference type="ARBA" id="ARBA00022729"/>
    </source>
</evidence>
<dbReference type="InterPro" id="IPR009057">
    <property type="entry name" value="Homeodomain-like_sf"/>
</dbReference>
<name>M8DZQ9_9BACL</name>
<feature type="domain" description="HTH araC/xylS-type" evidence="8">
    <location>
        <begin position="169"/>
        <end position="267"/>
    </location>
</feature>
<evidence type="ECO:0000256" key="2">
    <source>
        <dbReference type="ARBA" id="ARBA00008814"/>
    </source>
</evidence>
<dbReference type="PROSITE" id="PS00041">
    <property type="entry name" value="HTH_ARAC_FAMILY_1"/>
    <property type="match status" value="1"/>
</dbReference>
<dbReference type="Gene3D" id="1.10.10.60">
    <property type="entry name" value="Homeodomain-like"/>
    <property type="match status" value="2"/>
</dbReference>
<dbReference type="GO" id="GO:0030288">
    <property type="term" value="C:outer membrane-bounded periplasmic space"/>
    <property type="evidence" value="ECO:0007669"/>
    <property type="project" value="TreeGrafter"/>
</dbReference>
<dbReference type="InterPro" id="IPR018060">
    <property type="entry name" value="HTH_AraC"/>
</dbReference>
<evidence type="ECO:0000259" key="8">
    <source>
        <dbReference type="PROSITE" id="PS01124"/>
    </source>
</evidence>
<keyword evidence="3" id="KW-0813">Transport</keyword>
<evidence type="ECO:0000313" key="11">
    <source>
        <dbReference type="Proteomes" id="UP000012081"/>
    </source>
</evidence>
<dbReference type="PROSITE" id="PS50983">
    <property type="entry name" value="FE_B12_PBP"/>
    <property type="match status" value="1"/>
</dbReference>
<dbReference type="GO" id="GO:1901678">
    <property type="term" value="P:iron coordination entity transport"/>
    <property type="evidence" value="ECO:0007669"/>
    <property type="project" value="UniProtKB-ARBA"/>
</dbReference>
<dbReference type="Pfam" id="PF12833">
    <property type="entry name" value="HTH_18"/>
    <property type="match status" value="1"/>
</dbReference>
<comment type="subcellular location">
    <subcellularLocation>
        <location evidence="1">Cell envelope</location>
    </subcellularLocation>
</comment>
<dbReference type="InterPro" id="IPR002491">
    <property type="entry name" value="ABC_transptr_periplasmic_BD"/>
</dbReference>
<dbReference type="PATRIC" id="fig|1300222.3.peg.2682"/>
<dbReference type="InterPro" id="IPR051313">
    <property type="entry name" value="Bact_iron-sidero_bind"/>
</dbReference>
<dbReference type="AlphaFoldDB" id="M8DZQ9"/>
<dbReference type="Gene3D" id="3.40.50.1980">
    <property type="entry name" value="Nitrogenase molybdenum iron protein domain"/>
    <property type="match status" value="2"/>
</dbReference>
<keyword evidence="4" id="KW-0732">Signal</keyword>
<dbReference type="SUPFAM" id="SSF46689">
    <property type="entry name" value="Homeodomain-like"/>
    <property type="match status" value="2"/>
</dbReference>
<reference evidence="10 11" key="1">
    <citation type="submission" date="2013-03" db="EMBL/GenBank/DDBJ databases">
        <title>Assembly of a new bacterial strain Brevibacillus borstelensis AK1.</title>
        <authorList>
            <person name="Rajan I."/>
            <person name="PoliReddy D."/>
            <person name="Sugumar T."/>
            <person name="Rathinam K."/>
            <person name="Alqarawi S."/>
            <person name="Khalil A.B."/>
            <person name="Sivakumar N."/>
        </authorList>
    </citation>
    <scope>NUCLEOTIDE SEQUENCE [LARGE SCALE GENOMIC DNA]</scope>
    <source>
        <strain evidence="10 11">AK1</strain>
    </source>
</reference>
<protein>
    <submittedName>
        <fullName evidence="10">AraC family transcriptional regulator</fullName>
    </submittedName>
</protein>
<dbReference type="InterPro" id="IPR018062">
    <property type="entry name" value="HTH_AraC-typ_CS"/>
</dbReference>
<keyword evidence="6" id="KW-0238">DNA-binding</keyword>
<feature type="domain" description="Fe/B12 periplasmic-binding" evidence="9">
    <location>
        <begin position="271"/>
        <end position="535"/>
    </location>
</feature>
<dbReference type="PROSITE" id="PS01124">
    <property type="entry name" value="HTH_ARAC_FAMILY_2"/>
    <property type="match status" value="1"/>
</dbReference>
<keyword evidence="11" id="KW-1185">Reference proteome</keyword>
<keyword evidence="5" id="KW-0805">Transcription regulation</keyword>
<comment type="caution">
    <text evidence="10">The sequence shown here is derived from an EMBL/GenBank/DDBJ whole genome shotgun (WGS) entry which is preliminary data.</text>
</comment>
<keyword evidence="7" id="KW-0804">Transcription</keyword>
<dbReference type="EMBL" id="APBN01000004">
    <property type="protein sequence ID" value="EMT52541.1"/>
    <property type="molecule type" value="Genomic_DNA"/>
</dbReference>
<sequence length="541" mass="63254">MEYTPDHTQSVQNILNDLWLKLQSAELIRVGKMEQQLIESHILFVSKAGEGRLMIDFHDYRLRPDAIHFAYPGQTIGVFAESEKEVELYAVRFAVLEDTKTAAVFPLAGEVPVYPEPKALLLCDLVTACFRSDQPLEHFRGQSAFLELMYVLLKKIRLLPERDPRTTLDSIKTYIEAHYQQNLTIEQLARMADISPKYFVDLFKKTYGKSCIDYLTEVRINNAKRLMLQSDIRLRDLAHQVGYSDEFYFSRKFKKVVGVSPSIYIKNRRRKIVAYTPSILGHLLALQITPYAAPLHPKWTHYYHRRYRADIPLHLSAYRFNRDWESNVEMLAHAKPDIIVCDKDSLHTREREELEQIAQILYIPGAEMHWRDQLKLTAQLLGAEHEADCWLRSYDQKTKSARERLHRELKDDKVLAMSIYKKSFYVSPARGMMDVLRRDLMLNVIPGPRPDEHRQAISVEQLADLDPDHILVNVCQEPESLGEWHHLQSSAVWRDLKAVRKNRVHLISSDPWREYSAYACDRMVDDLLMRLHGDRPNDFRI</sequence>
<dbReference type="PANTHER" id="PTHR30532:SF21">
    <property type="entry name" value="SIDEROPHORE-BINDING LIPOPROTEIN YFIY-RELATED"/>
    <property type="match status" value="1"/>
</dbReference>
<accession>M8DZQ9</accession>
<dbReference type="SUPFAM" id="SSF53807">
    <property type="entry name" value="Helical backbone' metal receptor"/>
    <property type="match status" value="1"/>
</dbReference>
<dbReference type="GO" id="GO:0043565">
    <property type="term" value="F:sequence-specific DNA binding"/>
    <property type="evidence" value="ECO:0007669"/>
    <property type="project" value="InterPro"/>
</dbReference>
<dbReference type="RefSeq" id="WP_003388679.1">
    <property type="nucleotide sequence ID" value="NZ_APBN01000004.1"/>
</dbReference>
<dbReference type="Proteomes" id="UP000012081">
    <property type="component" value="Unassembled WGS sequence"/>
</dbReference>
<dbReference type="PANTHER" id="PTHR30532">
    <property type="entry name" value="IRON III DICITRATE-BINDING PERIPLASMIC PROTEIN"/>
    <property type="match status" value="1"/>
</dbReference>
<proteinExistence type="inferred from homology"/>
<evidence type="ECO:0000256" key="3">
    <source>
        <dbReference type="ARBA" id="ARBA00022448"/>
    </source>
</evidence>
<gene>
    <name evidence="10" type="ORF">I532_12829</name>
</gene>
<dbReference type="SMART" id="SM00342">
    <property type="entry name" value="HTH_ARAC"/>
    <property type="match status" value="1"/>
</dbReference>
<dbReference type="Pfam" id="PF01497">
    <property type="entry name" value="Peripla_BP_2"/>
    <property type="match status" value="1"/>
</dbReference>
<evidence type="ECO:0000256" key="1">
    <source>
        <dbReference type="ARBA" id="ARBA00004196"/>
    </source>
</evidence>
<dbReference type="GO" id="GO:0003700">
    <property type="term" value="F:DNA-binding transcription factor activity"/>
    <property type="evidence" value="ECO:0007669"/>
    <property type="project" value="InterPro"/>
</dbReference>
<evidence type="ECO:0000313" key="10">
    <source>
        <dbReference type="EMBL" id="EMT52541.1"/>
    </source>
</evidence>
<organism evidence="10 11">
    <name type="scientific">Brevibacillus borstelensis AK1</name>
    <dbReference type="NCBI Taxonomy" id="1300222"/>
    <lineage>
        <taxon>Bacteria</taxon>
        <taxon>Bacillati</taxon>
        <taxon>Bacillota</taxon>
        <taxon>Bacilli</taxon>
        <taxon>Bacillales</taxon>
        <taxon>Paenibacillaceae</taxon>
        <taxon>Brevibacillus</taxon>
    </lineage>
</organism>
<evidence type="ECO:0000256" key="6">
    <source>
        <dbReference type="ARBA" id="ARBA00023125"/>
    </source>
</evidence>
<evidence type="ECO:0000256" key="5">
    <source>
        <dbReference type="ARBA" id="ARBA00023015"/>
    </source>
</evidence>
<comment type="similarity">
    <text evidence="2">Belongs to the bacterial solute-binding protein 8 family.</text>
</comment>
<evidence type="ECO:0000259" key="9">
    <source>
        <dbReference type="PROSITE" id="PS50983"/>
    </source>
</evidence>
<dbReference type="STRING" id="1300222.I532_12829"/>
<evidence type="ECO:0000256" key="7">
    <source>
        <dbReference type="ARBA" id="ARBA00023163"/>
    </source>
</evidence>